<name>A0ABQ6NJI5_9BACL</name>
<proteinExistence type="predicted"/>
<reference evidence="1 2" key="1">
    <citation type="submission" date="2023-05" db="EMBL/GenBank/DDBJ databases">
        <title>Draft genome of Paenibacillus sp. CCS26.</title>
        <authorList>
            <person name="Akita H."/>
            <person name="Shinto Y."/>
            <person name="Kimura Z."/>
        </authorList>
    </citation>
    <scope>NUCLEOTIDE SEQUENCE [LARGE SCALE GENOMIC DNA]</scope>
    <source>
        <strain evidence="1 2">CCS26</strain>
    </source>
</reference>
<evidence type="ECO:0000313" key="2">
    <source>
        <dbReference type="Proteomes" id="UP001285921"/>
    </source>
</evidence>
<comment type="caution">
    <text evidence="1">The sequence shown here is derived from an EMBL/GenBank/DDBJ whole genome shotgun (WGS) entry which is preliminary data.</text>
</comment>
<keyword evidence="2" id="KW-1185">Reference proteome</keyword>
<accession>A0ABQ6NJI5</accession>
<organism evidence="1 2">
    <name type="scientific">Paenibacillus glycanilyticus</name>
    <dbReference type="NCBI Taxonomy" id="126569"/>
    <lineage>
        <taxon>Bacteria</taxon>
        <taxon>Bacillati</taxon>
        <taxon>Bacillota</taxon>
        <taxon>Bacilli</taxon>
        <taxon>Bacillales</taxon>
        <taxon>Paenibacillaceae</taxon>
        <taxon>Paenibacillus</taxon>
    </lineage>
</organism>
<gene>
    <name evidence="1" type="ORF">PghCCS26_23890</name>
</gene>
<sequence length="77" mass="9474">MLSYFFFYNGNIRSINLIVKGVTELLDHPFFFEEQMKHKSWELKQIDKHAWKYAHMKRKNLRLPLFLLLRVLGRIKH</sequence>
<evidence type="ECO:0000313" key="1">
    <source>
        <dbReference type="EMBL" id="GMK45261.1"/>
    </source>
</evidence>
<protein>
    <submittedName>
        <fullName evidence="1">Uncharacterized protein</fullName>
    </submittedName>
</protein>
<dbReference type="Proteomes" id="UP001285921">
    <property type="component" value="Unassembled WGS sequence"/>
</dbReference>
<dbReference type="EMBL" id="BTCL01000006">
    <property type="protein sequence ID" value="GMK45261.1"/>
    <property type="molecule type" value="Genomic_DNA"/>
</dbReference>